<dbReference type="GO" id="GO:0071555">
    <property type="term" value="P:cell wall organization"/>
    <property type="evidence" value="ECO:0007669"/>
    <property type="project" value="UniProtKB-KW"/>
</dbReference>
<comment type="similarity">
    <text evidence="16">Belongs to the MurB family.</text>
</comment>
<feature type="active site" evidence="16">
    <location>
        <position position="169"/>
    </location>
</feature>
<feature type="active site" description="Proton donor" evidence="16">
    <location>
        <position position="225"/>
    </location>
</feature>
<dbReference type="Gene3D" id="3.30.43.10">
    <property type="entry name" value="Uridine Diphospho-n-acetylenolpyruvylglucosamine Reductase, domain 2"/>
    <property type="match status" value="1"/>
</dbReference>
<dbReference type="Pfam" id="PF02873">
    <property type="entry name" value="MurB_C"/>
    <property type="match status" value="1"/>
</dbReference>
<dbReference type="Pfam" id="PF01565">
    <property type="entry name" value="FAD_binding_4"/>
    <property type="match status" value="1"/>
</dbReference>
<dbReference type="InterPro" id="IPR036318">
    <property type="entry name" value="FAD-bd_PCMH-like_sf"/>
</dbReference>
<evidence type="ECO:0000256" key="11">
    <source>
        <dbReference type="ARBA" id="ARBA00022984"/>
    </source>
</evidence>
<evidence type="ECO:0000313" key="19">
    <source>
        <dbReference type="Proteomes" id="UP000054010"/>
    </source>
</evidence>
<evidence type="ECO:0000256" key="4">
    <source>
        <dbReference type="ARBA" id="ARBA00004752"/>
    </source>
</evidence>
<dbReference type="InterPro" id="IPR006094">
    <property type="entry name" value="Oxid_FAD_bind_N"/>
</dbReference>
<dbReference type="GO" id="GO:0009252">
    <property type="term" value="P:peptidoglycan biosynthetic process"/>
    <property type="evidence" value="ECO:0007669"/>
    <property type="project" value="UniProtKB-UniRule"/>
</dbReference>
<dbReference type="GO" id="GO:0008270">
    <property type="term" value="F:zinc ion binding"/>
    <property type="evidence" value="ECO:0007669"/>
    <property type="project" value="InterPro"/>
</dbReference>
<feature type="active site" evidence="16">
    <location>
        <position position="295"/>
    </location>
</feature>
<dbReference type="eggNOG" id="COG0812">
    <property type="taxonomic scope" value="Bacteria"/>
</dbReference>
<dbReference type="InterPro" id="IPR003170">
    <property type="entry name" value="MurB"/>
</dbReference>
<comment type="cofactor">
    <cofactor evidence="1 16">
        <name>FAD</name>
        <dbReference type="ChEBI" id="CHEBI:57692"/>
    </cofactor>
</comment>
<dbReference type="InterPro" id="IPR016169">
    <property type="entry name" value="FAD-bd_PCMH_sub2"/>
</dbReference>
<evidence type="ECO:0000256" key="6">
    <source>
        <dbReference type="ARBA" id="ARBA00022618"/>
    </source>
</evidence>
<evidence type="ECO:0000256" key="12">
    <source>
        <dbReference type="ARBA" id="ARBA00023002"/>
    </source>
</evidence>
<sequence>MNHSKPPIPLREDEPMARHTSWRIGGPARYYGEVSRVEDALAVMAWAKAEQLDLIWMGGGTNVLVQDAGFAGVIVRYVAQEWHIEEQEDVGILHVDSGASVASLARRMGNLGWAGLEWAEGIPGTIGGAVFGNAGSYGSDISAILLGVSVIMENHVEQWPASRMGFGYRRSVLKDGEHSSTGVPPLIVGASLRMRRGDPKVLAATMARIAAERKNNAPFGRTCGSVFKNPIGYSAGQLIDRAGLKGTRLGDAEISQRHANYIINLGGATSADVLGLIEIAREAVRNKFGIELELEVRLI</sequence>
<evidence type="ECO:0000256" key="16">
    <source>
        <dbReference type="HAMAP-Rule" id="MF_00037"/>
    </source>
</evidence>
<evidence type="ECO:0000256" key="3">
    <source>
        <dbReference type="ARBA" id="ARBA00004496"/>
    </source>
</evidence>
<comment type="subcellular location">
    <subcellularLocation>
        <location evidence="3 16">Cytoplasm</location>
    </subcellularLocation>
</comment>
<evidence type="ECO:0000256" key="5">
    <source>
        <dbReference type="ARBA" id="ARBA00022490"/>
    </source>
</evidence>
<dbReference type="SUPFAM" id="SSF56194">
    <property type="entry name" value="Uridine diphospho-N-Acetylenolpyruvylglucosamine reductase, MurB, C-terminal domain"/>
    <property type="match status" value="1"/>
</dbReference>
<keyword evidence="12 16" id="KW-0560">Oxidoreductase</keyword>
<dbReference type="AlphaFoldDB" id="E1IHI3"/>
<dbReference type="GO" id="GO:0051301">
    <property type="term" value="P:cell division"/>
    <property type="evidence" value="ECO:0007669"/>
    <property type="project" value="UniProtKB-KW"/>
</dbReference>
<dbReference type="NCBIfam" id="TIGR00179">
    <property type="entry name" value="murB"/>
    <property type="match status" value="1"/>
</dbReference>
<dbReference type="PROSITE" id="PS51387">
    <property type="entry name" value="FAD_PCMH"/>
    <property type="match status" value="1"/>
</dbReference>
<comment type="function">
    <text evidence="2 16">Cell wall formation.</text>
</comment>
<evidence type="ECO:0000256" key="9">
    <source>
        <dbReference type="ARBA" id="ARBA00022857"/>
    </source>
</evidence>
<gene>
    <name evidence="16" type="primary">murB</name>
    <name evidence="18" type="ORF">OSCT_2784</name>
</gene>
<evidence type="ECO:0000256" key="8">
    <source>
        <dbReference type="ARBA" id="ARBA00022827"/>
    </source>
</evidence>
<dbReference type="InterPro" id="IPR018246">
    <property type="entry name" value="AP_endonuc_F2_Zn_BS"/>
</dbReference>
<evidence type="ECO:0000256" key="1">
    <source>
        <dbReference type="ARBA" id="ARBA00001974"/>
    </source>
</evidence>
<evidence type="ECO:0000259" key="17">
    <source>
        <dbReference type="PROSITE" id="PS51387"/>
    </source>
</evidence>
<accession>E1IHI3</accession>
<evidence type="ECO:0000313" key="18">
    <source>
        <dbReference type="EMBL" id="EFO79346.1"/>
    </source>
</evidence>
<dbReference type="GO" id="GO:0071949">
    <property type="term" value="F:FAD binding"/>
    <property type="evidence" value="ECO:0007669"/>
    <property type="project" value="InterPro"/>
</dbReference>
<name>E1IHI3_9CHLR</name>
<evidence type="ECO:0000256" key="15">
    <source>
        <dbReference type="ARBA" id="ARBA00048914"/>
    </source>
</evidence>
<dbReference type="NCBIfam" id="NF010480">
    <property type="entry name" value="PRK13905.1"/>
    <property type="match status" value="1"/>
</dbReference>
<dbReference type="InterPro" id="IPR016167">
    <property type="entry name" value="FAD-bd_PCMH_sub1"/>
</dbReference>
<dbReference type="EMBL" id="ADVR01000116">
    <property type="protein sequence ID" value="EFO79346.1"/>
    <property type="molecule type" value="Genomic_DNA"/>
</dbReference>
<dbReference type="HAMAP" id="MF_00037">
    <property type="entry name" value="MurB"/>
    <property type="match status" value="1"/>
</dbReference>
<dbReference type="GO" id="GO:0008360">
    <property type="term" value="P:regulation of cell shape"/>
    <property type="evidence" value="ECO:0007669"/>
    <property type="project" value="UniProtKB-KW"/>
</dbReference>
<keyword evidence="8 16" id="KW-0274">FAD</keyword>
<reference evidence="18 19" key="1">
    <citation type="journal article" date="2011" name="J. Bacteriol.">
        <title>Draft genome sequence of the anoxygenic filamentous phototrophic bacterium Oscillochloris trichoides subsp. DG-6.</title>
        <authorList>
            <person name="Kuznetsov B.B."/>
            <person name="Ivanovsky R.N."/>
            <person name="Keppen O.I."/>
            <person name="Sukhacheva M.V."/>
            <person name="Bumazhkin B.K."/>
            <person name="Patutina E.O."/>
            <person name="Beletsky A.V."/>
            <person name="Mardanov A.V."/>
            <person name="Baslerov R.V."/>
            <person name="Panteleeva A.N."/>
            <person name="Kolganova T.V."/>
            <person name="Ravin N.V."/>
            <person name="Skryabin K.G."/>
        </authorList>
    </citation>
    <scope>NUCLEOTIDE SEQUENCE [LARGE SCALE GENOMIC DNA]</scope>
    <source>
        <strain evidence="18 19">DG-6</strain>
    </source>
</reference>
<dbReference type="UniPathway" id="UPA00219"/>
<dbReference type="GO" id="GO:0005829">
    <property type="term" value="C:cytosol"/>
    <property type="evidence" value="ECO:0007669"/>
    <property type="project" value="TreeGrafter"/>
</dbReference>
<keyword evidence="14 16" id="KW-0961">Cell wall biogenesis/degradation</keyword>
<dbReference type="InterPro" id="IPR011601">
    <property type="entry name" value="MurB_C"/>
</dbReference>
<dbReference type="GO" id="GO:0008762">
    <property type="term" value="F:UDP-N-acetylmuramate dehydrogenase activity"/>
    <property type="evidence" value="ECO:0007669"/>
    <property type="project" value="UniProtKB-UniRule"/>
</dbReference>
<keyword evidence="6 16" id="KW-0132">Cell division</keyword>
<keyword evidence="9 16" id="KW-0521">NADP</keyword>
<proteinExistence type="inferred from homology"/>
<evidence type="ECO:0000256" key="13">
    <source>
        <dbReference type="ARBA" id="ARBA00023306"/>
    </source>
</evidence>
<organism evidence="18 19">
    <name type="scientific">Oscillochloris trichoides DG-6</name>
    <dbReference type="NCBI Taxonomy" id="765420"/>
    <lineage>
        <taxon>Bacteria</taxon>
        <taxon>Bacillati</taxon>
        <taxon>Chloroflexota</taxon>
        <taxon>Chloroflexia</taxon>
        <taxon>Chloroflexales</taxon>
        <taxon>Chloroflexineae</taxon>
        <taxon>Oscillochloridaceae</taxon>
        <taxon>Oscillochloris</taxon>
    </lineage>
</organism>
<keyword evidence="10 16" id="KW-0133">Cell shape</keyword>
<dbReference type="OrthoDB" id="9804753at2"/>
<evidence type="ECO:0000256" key="7">
    <source>
        <dbReference type="ARBA" id="ARBA00022630"/>
    </source>
</evidence>
<feature type="domain" description="FAD-binding PCMH-type" evidence="17">
    <location>
        <begin position="23"/>
        <end position="197"/>
    </location>
</feature>
<dbReference type="PANTHER" id="PTHR21071:SF4">
    <property type="entry name" value="UDP-N-ACETYLENOLPYRUVOYLGLUCOSAMINE REDUCTASE"/>
    <property type="match status" value="1"/>
</dbReference>
<keyword evidence="7 16" id="KW-0285">Flavoprotein</keyword>
<dbReference type="PANTHER" id="PTHR21071">
    <property type="entry name" value="UDP-N-ACETYLENOLPYRUVOYLGLUCOSAMINE REDUCTASE"/>
    <property type="match status" value="1"/>
</dbReference>
<comment type="pathway">
    <text evidence="4 16">Cell wall biogenesis; peptidoglycan biosynthesis.</text>
</comment>
<dbReference type="SUPFAM" id="SSF56176">
    <property type="entry name" value="FAD-binding/transporter-associated domain-like"/>
    <property type="match status" value="1"/>
</dbReference>
<dbReference type="STRING" id="765420.OSCT_2784"/>
<dbReference type="InterPro" id="IPR036635">
    <property type="entry name" value="MurB_C_sf"/>
</dbReference>
<protein>
    <recommendedName>
        <fullName evidence="16">UDP-N-acetylenolpyruvoylglucosamine reductase</fullName>
        <ecNumber evidence="16">1.3.1.98</ecNumber>
    </recommendedName>
    <alternativeName>
        <fullName evidence="16">UDP-N-acetylmuramate dehydrogenase</fullName>
    </alternativeName>
</protein>
<dbReference type="HOGENOM" id="CLU_035304_1_1_0"/>
<dbReference type="PROSITE" id="PS00729">
    <property type="entry name" value="AP_NUCLEASE_F2_1"/>
    <property type="match status" value="1"/>
</dbReference>
<dbReference type="Gene3D" id="3.90.78.10">
    <property type="entry name" value="UDP-N-acetylenolpyruvoylglucosamine reductase, C-terminal domain"/>
    <property type="match status" value="1"/>
</dbReference>
<keyword evidence="19" id="KW-1185">Reference proteome</keyword>
<comment type="catalytic activity">
    <reaction evidence="15 16">
        <text>UDP-N-acetyl-alpha-D-muramate + NADP(+) = UDP-N-acetyl-3-O-(1-carboxyvinyl)-alpha-D-glucosamine + NADPH + H(+)</text>
        <dbReference type="Rhea" id="RHEA:12248"/>
        <dbReference type="ChEBI" id="CHEBI:15378"/>
        <dbReference type="ChEBI" id="CHEBI:57783"/>
        <dbReference type="ChEBI" id="CHEBI:58349"/>
        <dbReference type="ChEBI" id="CHEBI:68483"/>
        <dbReference type="ChEBI" id="CHEBI:70757"/>
        <dbReference type="EC" id="1.3.1.98"/>
    </reaction>
</comment>
<comment type="caution">
    <text evidence="18">The sequence shown here is derived from an EMBL/GenBank/DDBJ whole genome shotgun (WGS) entry which is preliminary data.</text>
</comment>
<keyword evidence="13 16" id="KW-0131">Cell cycle</keyword>
<dbReference type="InterPro" id="IPR016166">
    <property type="entry name" value="FAD-bd_PCMH"/>
</dbReference>
<dbReference type="Gene3D" id="3.30.465.10">
    <property type="match status" value="1"/>
</dbReference>
<keyword evidence="5 16" id="KW-0963">Cytoplasm</keyword>
<dbReference type="EC" id="1.3.1.98" evidence="16"/>
<evidence type="ECO:0000256" key="2">
    <source>
        <dbReference type="ARBA" id="ARBA00003921"/>
    </source>
</evidence>
<evidence type="ECO:0000256" key="10">
    <source>
        <dbReference type="ARBA" id="ARBA00022960"/>
    </source>
</evidence>
<evidence type="ECO:0000256" key="14">
    <source>
        <dbReference type="ARBA" id="ARBA00023316"/>
    </source>
</evidence>
<dbReference type="Proteomes" id="UP000054010">
    <property type="component" value="Unassembled WGS sequence"/>
</dbReference>
<keyword evidence="11 16" id="KW-0573">Peptidoglycan synthesis</keyword>